<dbReference type="Proteomes" id="UP001283361">
    <property type="component" value="Unassembled WGS sequence"/>
</dbReference>
<dbReference type="AlphaFoldDB" id="A0AAE1A348"/>
<protein>
    <submittedName>
        <fullName evidence="1">Uncharacterized protein</fullName>
    </submittedName>
</protein>
<proteinExistence type="predicted"/>
<accession>A0AAE1A348</accession>
<sequence>MARFSISTISASVLWRQNVTSTLWRLPTGNLGRAQPRPYLSKIVWAEFSRGSPVTLFFENFSDREASACSFKKKGYDPTPKIRQRPRGVAKEKKDSILRKLVPLMPHNQRSFWEDLPVSLKCKDLATALVW</sequence>
<evidence type="ECO:0000313" key="2">
    <source>
        <dbReference type="Proteomes" id="UP001283361"/>
    </source>
</evidence>
<name>A0AAE1A348_9GAST</name>
<comment type="caution">
    <text evidence="1">The sequence shown here is derived from an EMBL/GenBank/DDBJ whole genome shotgun (WGS) entry which is preliminary data.</text>
</comment>
<gene>
    <name evidence="1" type="ORF">RRG08_046144</name>
</gene>
<organism evidence="1 2">
    <name type="scientific">Elysia crispata</name>
    <name type="common">lettuce slug</name>
    <dbReference type="NCBI Taxonomy" id="231223"/>
    <lineage>
        <taxon>Eukaryota</taxon>
        <taxon>Metazoa</taxon>
        <taxon>Spiralia</taxon>
        <taxon>Lophotrochozoa</taxon>
        <taxon>Mollusca</taxon>
        <taxon>Gastropoda</taxon>
        <taxon>Heterobranchia</taxon>
        <taxon>Euthyneura</taxon>
        <taxon>Panpulmonata</taxon>
        <taxon>Sacoglossa</taxon>
        <taxon>Placobranchoidea</taxon>
        <taxon>Plakobranchidae</taxon>
        <taxon>Elysia</taxon>
    </lineage>
</organism>
<evidence type="ECO:0000313" key="1">
    <source>
        <dbReference type="EMBL" id="KAK3780082.1"/>
    </source>
</evidence>
<reference evidence="1" key="1">
    <citation type="journal article" date="2023" name="G3 (Bethesda)">
        <title>A reference genome for the long-term kleptoplast-retaining sea slug Elysia crispata morphotype clarki.</title>
        <authorList>
            <person name="Eastman K.E."/>
            <person name="Pendleton A.L."/>
            <person name="Shaikh M.A."/>
            <person name="Suttiyut T."/>
            <person name="Ogas R."/>
            <person name="Tomko P."/>
            <person name="Gavelis G."/>
            <person name="Widhalm J.R."/>
            <person name="Wisecaver J.H."/>
        </authorList>
    </citation>
    <scope>NUCLEOTIDE SEQUENCE</scope>
    <source>
        <strain evidence="1">ECLA1</strain>
    </source>
</reference>
<keyword evidence="2" id="KW-1185">Reference proteome</keyword>
<dbReference type="EMBL" id="JAWDGP010002761">
    <property type="protein sequence ID" value="KAK3780082.1"/>
    <property type="molecule type" value="Genomic_DNA"/>
</dbReference>